<dbReference type="EMBL" id="LGCI01000009">
    <property type="protein sequence ID" value="KOY81605.1"/>
    <property type="molecule type" value="Genomic_DNA"/>
</dbReference>
<gene>
    <name evidence="1" type="ORF">ADM90_14520</name>
</gene>
<proteinExistence type="predicted"/>
<protein>
    <submittedName>
        <fullName evidence="1">Uncharacterized protein</fullName>
    </submittedName>
</protein>
<dbReference type="OrthoDB" id="2742474at2"/>
<dbReference type="AlphaFoldDB" id="A0A0N0CVE0"/>
<evidence type="ECO:0000313" key="1">
    <source>
        <dbReference type="EMBL" id="KOY81605.1"/>
    </source>
</evidence>
<name>A0A0N0CVE0_9BACI</name>
<comment type="caution">
    <text evidence="1">The sequence shown here is derived from an EMBL/GenBank/DDBJ whole genome shotgun (WGS) entry which is preliminary data.</text>
</comment>
<evidence type="ECO:0000313" key="2">
    <source>
        <dbReference type="Proteomes" id="UP000037977"/>
    </source>
</evidence>
<dbReference type="PATRIC" id="fig|33935.3.peg.4925"/>
<keyword evidence="2" id="KW-1185">Reference proteome</keyword>
<sequence>MTNGLPFNYKLLIILKGWKEVESEKFEDGGTVRIYTKNDAEITFATIESSMGIMLARSIK</sequence>
<reference evidence="1 2" key="1">
    <citation type="submission" date="2015-07" db="EMBL/GenBank/DDBJ databases">
        <title>Genome sequencing project for genomic taxonomy and phylogenomics of Bacillus-like bacteria.</title>
        <authorList>
            <person name="Liu B."/>
            <person name="Wang J."/>
            <person name="Zhu Y."/>
            <person name="Liu G."/>
            <person name="Chen Q."/>
            <person name="Chen Z."/>
            <person name="Che J."/>
            <person name="Ge C."/>
            <person name="Shi H."/>
            <person name="Pan Z."/>
            <person name="Liu X."/>
        </authorList>
    </citation>
    <scope>NUCLEOTIDE SEQUENCE [LARGE SCALE GENOMIC DNA]</scope>
    <source>
        <strain evidence="1 2">DSM 54</strain>
    </source>
</reference>
<dbReference type="Proteomes" id="UP000037977">
    <property type="component" value="Unassembled WGS sequence"/>
</dbReference>
<dbReference type="RefSeq" id="WP_053995673.1">
    <property type="nucleotide sequence ID" value="NZ_CP065643.1"/>
</dbReference>
<organism evidence="1 2">
    <name type="scientific">Lysinibacillus macroides</name>
    <dbReference type="NCBI Taxonomy" id="33935"/>
    <lineage>
        <taxon>Bacteria</taxon>
        <taxon>Bacillati</taxon>
        <taxon>Bacillota</taxon>
        <taxon>Bacilli</taxon>
        <taxon>Bacillales</taxon>
        <taxon>Bacillaceae</taxon>
        <taxon>Lysinibacillus</taxon>
    </lineage>
</organism>
<accession>A0A0N0CVE0</accession>